<dbReference type="PANTHER" id="PTHR45947:SF3">
    <property type="entry name" value="SULFOQUINOVOSYL TRANSFERASE SQD2"/>
    <property type="match status" value="1"/>
</dbReference>
<dbReference type="SUPFAM" id="SSF53756">
    <property type="entry name" value="UDP-Glycosyltransferase/glycogen phosphorylase"/>
    <property type="match status" value="1"/>
</dbReference>
<reference evidence="3 4" key="1">
    <citation type="journal article" date="2015" name="Nature">
        <title>rRNA introns, odd ribosomes, and small enigmatic genomes across a large radiation of phyla.</title>
        <authorList>
            <person name="Brown C.T."/>
            <person name="Hug L.A."/>
            <person name="Thomas B.C."/>
            <person name="Sharon I."/>
            <person name="Castelle C.J."/>
            <person name="Singh A."/>
            <person name="Wilkins M.J."/>
            <person name="Williams K.H."/>
            <person name="Banfield J.F."/>
        </authorList>
    </citation>
    <scope>NUCLEOTIDE SEQUENCE [LARGE SCALE GENOMIC DNA]</scope>
</reference>
<feature type="domain" description="Glycosyltransferase subfamily 4-like N-terminal" evidence="2">
    <location>
        <begin position="17"/>
        <end position="174"/>
    </location>
</feature>
<dbReference type="Pfam" id="PF00534">
    <property type="entry name" value="Glycos_transf_1"/>
    <property type="match status" value="1"/>
</dbReference>
<accession>A0A0G1KDP9</accession>
<comment type="caution">
    <text evidence="3">The sequence shown here is derived from an EMBL/GenBank/DDBJ whole genome shotgun (WGS) entry which is preliminary data.</text>
</comment>
<evidence type="ECO:0000313" key="4">
    <source>
        <dbReference type="Proteomes" id="UP000034032"/>
    </source>
</evidence>
<evidence type="ECO:0000259" key="2">
    <source>
        <dbReference type="Pfam" id="PF13439"/>
    </source>
</evidence>
<dbReference type="InterPro" id="IPR050194">
    <property type="entry name" value="Glycosyltransferase_grp1"/>
</dbReference>
<dbReference type="Gene3D" id="3.40.50.2000">
    <property type="entry name" value="Glycogen Phosphorylase B"/>
    <property type="match status" value="2"/>
</dbReference>
<dbReference type="PANTHER" id="PTHR45947">
    <property type="entry name" value="SULFOQUINOVOSYL TRANSFERASE SQD2"/>
    <property type="match status" value="1"/>
</dbReference>
<dbReference type="InterPro" id="IPR028098">
    <property type="entry name" value="Glyco_trans_4-like_N"/>
</dbReference>
<dbReference type="Proteomes" id="UP000034032">
    <property type="component" value="Unassembled WGS sequence"/>
</dbReference>
<protein>
    <submittedName>
        <fullName evidence="3">Glycosyltransferase</fullName>
    </submittedName>
</protein>
<dbReference type="Pfam" id="PF13439">
    <property type="entry name" value="Glyco_transf_4"/>
    <property type="match status" value="1"/>
</dbReference>
<dbReference type="EMBL" id="LCJR01000014">
    <property type="protein sequence ID" value="KKT81856.1"/>
    <property type="molecule type" value="Genomic_DNA"/>
</dbReference>
<dbReference type="PATRIC" id="fig|1619025.3.peg.599"/>
<dbReference type="AlphaFoldDB" id="A0A0G1KDP9"/>
<evidence type="ECO:0000259" key="1">
    <source>
        <dbReference type="Pfam" id="PF00534"/>
    </source>
</evidence>
<gene>
    <name evidence="3" type="ORF">UW79_C0014G0008</name>
</gene>
<keyword evidence="3" id="KW-0808">Transferase</keyword>
<proteinExistence type="predicted"/>
<name>A0A0G1KDP9_9BACT</name>
<feature type="domain" description="Glycosyl transferase family 1" evidence="1">
    <location>
        <begin position="184"/>
        <end position="354"/>
    </location>
</feature>
<dbReference type="CDD" id="cd03801">
    <property type="entry name" value="GT4_PimA-like"/>
    <property type="match status" value="1"/>
</dbReference>
<evidence type="ECO:0000313" key="3">
    <source>
        <dbReference type="EMBL" id="KKT81856.1"/>
    </source>
</evidence>
<dbReference type="InterPro" id="IPR001296">
    <property type="entry name" value="Glyco_trans_1"/>
</dbReference>
<organism evidence="3 4">
    <name type="scientific">Candidatus Yanofskybacteria bacterium GW2011_GWA2_44_9</name>
    <dbReference type="NCBI Taxonomy" id="1619025"/>
    <lineage>
        <taxon>Bacteria</taxon>
        <taxon>Candidatus Yanofskyibacteriota</taxon>
    </lineage>
</organism>
<sequence>MAEKSITIFTTAYKPFIGGSEIAIEQISRRLPDIFFNIITPKLRGDLKWEEATGNVKINRVGIGWRPLDKMLFPVLGFLRAGGSPSVVHSYQASYGGGAGWVFKVFHPKSFFILTLQEGKDFEKQGFFINFFRNLIIKKADAITAISNYLADYARKINPKAKIAVIPNGVDLEKFKIQNEKFKIEELKNRLKIEDGDKIVITISRLVEKNGVGDLIEAISKCKIANPEQRIKLMIIGSGSLEENLKIKVQKSKLQDSVLFLGDIPYDEIPAYLAISDVFVRPSFSEGLGNAFLEAMAMGVPIIGTPVGGIPDFLQDGITGLACKVRNPDDIAKKISRILADEGLRRLLGENGRKLVHERYDWDFIAQKFGATYNPLIQNENIKM</sequence>
<dbReference type="GO" id="GO:0016757">
    <property type="term" value="F:glycosyltransferase activity"/>
    <property type="evidence" value="ECO:0007669"/>
    <property type="project" value="InterPro"/>
</dbReference>